<reference evidence="4" key="1">
    <citation type="submission" date="2023-04" db="EMBL/GenBank/DDBJ databases">
        <title>Assessment of the microbiological origin of a defect in Grana Padano cheese.</title>
        <authorList>
            <person name="Zago M."/>
            <person name="Rossetti L."/>
            <person name="Bonvini B."/>
            <person name="Carminati D."/>
            <person name="Giraffa G."/>
        </authorList>
    </citation>
    <scope>NUCLEOTIDE SEQUENCE</scope>
    <source>
        <strain evidence="4">4990</strain>
    </source>
</reference>
<comment type="caution">
    <text evidence="4">The sequence shown here is derived from an EMBL/GenBank/DDBJ whole genome shotgun (WGS) entry which is preliminary data.</text>
</comment>
<name>A0AAE4FK20_CLOSG</name>
<organism evidence="4 5">
    <name type="scientific">Clostridium sporogenes</name>
    <dbReference type="NCBI Taxonomy" id="1509"/>
    <lineage>
        <taxon>Bacteria</taxon>
        <taxon>Bacillati</taxon>
        <taxon>Bacillota</taxon>
        <taxon>Clostridia</taxon>
        <taxon>Eubacteriales</taxon>
        <taxon>Clostridiaceae</taxon>
        <taxon>Clostridium</taxon>
    </lineage>
</organism>
<accession>A0AAE4FK20</accession>
<keyword evidence="2" id="KW-0812">Transmembrane</keyword>
<evidence type="ECO:0000313" key="5">
    <source>
        <dbReference type="Proteomes" id="UP001182303"/>
    </source>
</evidence>
<evidence type="ECO:0000256" key="2">
    <source>
        <dbReference type="SAM" id="Phobius"/>
    </source>
</evidence>
<gene>
    <name evidence="4" type="ORF">P9J83_03415</name>
</gene>
<dbReference type="InterPro" id="IPR037185">
    <property type="entry name" value="EmrE-like"/>
</dbReference>
<dbReference type="AlphaFoldDB" id="A0AAE4FK20"/>
<dbReference type="GO" id="GO:0016020">
    <property type="term" value="C:membrane"/>
    <property type="evidence" value="ECO:0007669"/>
    <property type="project" value="InterPro"/>
</dbReference>
<feature type="transmembrane region" description="Helical" evidence="2">
    <location>
        <begin position="26"/>
        <end position="45"/>
    </location>
</feature>
<evidence type="ECO:0000313" key="4">
    <source>
        <dbReference type="EMBL" id="MDS1002551.1"/>
    </source>
</evidence>
<dbReference type="RefSeq" id="WP_310942977.1">
    <property type="nucleotide sequence ID" value="NZ_JARUIS010000003.1"/>
</dbReference>
<keyword evidence="2" id="KW-1133">Transmembrane helix</keyword>
<evidence type="ECO:0000259" key="3">
    <source>
        <dbReference type="Pfam" id="PF00892"/>
    </source>
</evidence>
<dbReference type="Pfam" id="PF00892">
    <property type="entry name" value="EamA"/>
    <property type="match status" value="1"/>
</dbReference>
<feature type="transmembrane region" description="Helical" evidence="2">
    <location>
        <begin position="51"/>
        <end position="71"/>
    </location>
</feature>
<sequence length="81" mass="9227">MLTGIFAAIAQYSLTYAYKYAPASEVAIYNYTNIVFSSIIGFFIWMEVPDYLSILGGLIIIIMAIIVYLKYKKMINVQIKI</sequence>
<dbReference type="InterPro" id="IPR000620">
    <property type="entry name" value="EamA_dom"/>
</dbReference>
<protein>
    <submittedName>
        <fullName evidence="4">EamA family transporter</fullName>
    </submittedName>
</protein>
<comment type="similarity">
    <text evidence="1">Belongs to the EamA transporter family.</text>
</comment>
<dbReference type="EMBL" id="JARUIS010000003">
    <property type="protein sequence ID" value="MDS1002551.1"/>
    <property type="molecule type" value="Genomic_DNA"/>
</dbReference>
<keyword evidence="2" id="KW-0472">Membrane</keyword>
<dbReference type="SUPFAM" id="SSF103481">
    <property type="entry name" value="Multidrug resistance efflux transporter EmrE"/>
    <property type="match status" value="1"/>
</dbReference>
<feature type="domain" description="EamA" evidence="3">
    <location>
        <begin position="2"/>
        <end position="68"/>
    </location>
</feature>
<dbReference type="Proteomes" id="UP001182303">
    <property type="component" value="Unassembled WGS sequence"/>
</dbReference>
<proteinExistence type="inferred from homology"/>
<dbReference type="Gene3D" id="1.10.3730.20">
    <property type="match status" value="1"/>
</dbReference>
<evidence type="ECO:0000256" key="1">
    <source>
        <dbReference type="ARBA" id="ARBA00007362"/>
    </source>
</evidence>